<feature type="compositionally biased region" description="Polar residues" evidence="9">
    <location>
        <begin position="1023"/>
        <end position="1034"/>
    </location>
</feature>
<feature type="compositionally biased region" description="Acidic residues" evidence="9">
    <location>
        <begin position="548"/>
        <end position="557"/>
    </location>
</feature>
<dbReference type="SUPFAM" id="SSF89837">
    <property type="entry name" value="Doublecortin (DC)"/>
    <property type="match status" value="2"/>
</dbReference>
<reference evidence="12" key="1">
    <citation type="submission" date="2020-06" db="EMBL/GenBank/DDBJ databases">
        <authorList>
            <person name="Ji K."/>
            <person name="Li J."/>
        </authorList>
    </citation>
    <scope>NUCLEOTIDE SEQUENCE</scope>
    <source>
        <strain evidence="12">JKM2019</strain>
        <tissue evidence="12">Whole body</tissue>
    </source>
</reference>
<feature type="region of interest" description="Disordered" evidence="9">
    <location>
        <begin position="701"/>
        <end position="833"/>
    </location>
</feature>
<feature type="domain" description="Doublecortin" evidence="11">
    <location>
        <begin position="320"/>
        <end position="417"/>
    </location>
</feature>
<evidence type="ECO:0000313" key="12">
    <source>
        <dbReference type="EMBL" id="KAH7644900.1"/>
    </source>
</evidence>
<comment type="catalytic activity">
    <reaction evidence="7">
        <text>L-seryl-[protein] + ATP = O-phospho-L-seryl-[protein] + ADP + H(+)</text>
        <dbReference type="Rhea" id="RHEA:17989"/>
        <dbReference type="Rhea" id="RHEA-COMP:9863"/>
        <dbReference type="Rhea" id="RHEA-COMP:11604"/>
        <dbReference type="ChEBI" id="CHEBI:15378"/>
        <dbReference type="ChEBI" id="CHEBI:29999"/>
        <dbReference type="ChEBI" id="CHEBI:30616"/>
        <dbReference type="ChEBI" id="CHEBI:83421"/>
        <dbReference type="ChEBI" id="CHEBI:456216"/>
        <dbReference type="EC" id="2.7.11.1"/>
    </reaction>
</comment>
<dbReference type="SUPFAM" id="SSF56112">
    <property type="entry name" value="Protein kinase-like (PK-like)"/>
    <property type="match status" value="1"/>
</dbReference>
<dbReference type="InterPro" id="IPR036572">
    <property type="entry name" value="Doublecortin_dom_sf"/>
</dbReference>
<dbReference type="SMART" id="SM00220">
    <property type="entry name" value="S_TKc"/>
    <property type="match status" value="1"/>
</dbReference>
<dbReference type="Gene3D" id="3.30.200.20">
    <property type="entry name" value="Phosphorylase Kinase, domain 1"/>
    <property type="match status" value="1"/>
</dbReference>
<feature type="compositionally biased region" description="Low complexity" evidence="9">
    <location>
        <begin position="746"/>
        <end position="755"/>
    </location>
</feature>
<feature type="compositionally biased region" description="Low complexity" evidence="9">
    <location>
        <begin position="237"/>
        <end position="253"/>
    </location>
</feature>
<dbReference type="PROSITE" id="PS00108">
    <property type="entry name" value="PROTEIN_KINASE_ST"/>
    <property type="match status" value="1"/>
</dbReference>
<feature type="compositionally biased region" description="Polar residues" evidence="9">
    <location>
        <begin position="530"/>
        <end position="539"/>
    </location>
</feature>
<evidence type="ECO:0000256" key="7">
    <source>
        <dbReference type="ARBA" id="ARBA00048679"/>
    </source>
</evidence>
<dbReference type="GO" id="GO:0035556">
    <property type="term" value="P:intracellular signal transduction"/>
    <property type="evidence" value="ECO:0007669"/>
    <property type="project" value="InterPro"/>
</dbReference>
<keyword evidence="3 8" id="KW-0547">Nucleotide-binding</keyword>
<feature type="compositionally biased region" description="Acidic residues" evidence="9">
    <location>
        <begin position="864"/>
        <end position="873"/>
    </location>
</feature>
<evidence type="ECO:0000259" key="10">
    <source>
        <dbReference type="PROSITE" id="PS50011"/>
    </source>
</evidence>
<dbReference type="InterPro" id="IPR000719">
    <property type="entry name" value="Prot_kinase_dom"/>
</dbReference>
<evidence type="ECO:0000256" key="5">
    <source>
        <dbReference type="ARBA" id="ARBA00031092"/>
    </source>
</evidence>
<feature type="compositionally biased region" description="Polar residues" evidence="9">
    <location>
        <begin position="30"/>
        <end position="42"/>
    </location>
</feature>
<feature type="region of interest" description="Disordered" evidence="9">
    <location>
        <begin position="991"/>
        <end position="1056"/>
    </location>
</feature>
<feature type="compositionally biased region" description="Polar residues" evidence="9">
    <location>
        <begin position="727"/>
        <end position="739"/>
    </location>
</feature>
<feature type="region of interest" description="Disordered" evidence="9">
    <location>
        <begin position="54"/>
        <end position="80"/>
    </location>
</feature>
<dbReference type="PROSITE" id="PS00107">
    <property type="entry name" value="PROTEIN_KINASE_ATP"/>
    <property type="match status" value="1"/>
</dbReference>
<dbReference type="Gene3D" id="3.10.20.230">
    <property type="entry name" value="Doublecortin domain"/>
    <property type="match status" value="2"/>
</dbReference>
<comment type="catalytic activity">
    <reaction evidence="6">
        <text>L-threonyl-[protein] + ATP = O-phospho-L-threonyl-[protein] + ADP + H(+)</text>
        <dbReference type="Rhea" id="RHEA:46608"/>
        <dbReference type="Rhea" id="RHEA-COMP:11060"/>
        <dbReference type="Rhea" id="RHEA-COMP:11605"/>
        <dbReference type="ChEBI" id="CHEBI:15378"/>
        <dbReference type="ChEBI" id="CHEBI:30013"/>
        <dbReference type="ChEBI" id="CHEBI:30616"/>
        <dbReference type="ChEBI" id="CHEBI:61977"/>
        <dbReference type="ChEBI" id="CHEBI:456216"/>
        <dbReference type="EC" id="2.7.11.1"/>
    </reaction>
</comment>
<feature type="compositionally biased region" description="Low complexity" evidence="9">
    <location>
        <begin position="15"/>
        <end position="26"/>
    </location>
</feature>
<dbReference type="SMART" id="SM00537">
    <property type="entry name" value="DCX"/>
    <property type="match status" value="2"/>
</dbReference>
<dbReference type="Pfam" id="PF00069">
    <property type="entry name" value="Pkinase"/>
    <property type="match status" value="1"/>
</dbReference>
<dbReference type="GO" id="GO:0004674">
    <property type="term" value="F:protein serine/threonine kinase activity"/>
    <property type="evidence" value="ECO:0007669"/>
    <property type="project" value="UniProtKB-EC"/>
</dbReference>
<feature type="compositionally biased region" description="Low complexity" evidence="9">
    <location>
        <begin position="71"/>
        <end position="80"/>
    </location>
</feature>
<feature type="domain" description="Doublecortin" evidence="11">
    <location>
        <begin position="114"/>
        <end position="200"/>
    </location>
</feature>
<dbReference type="PROSITE" id="PS50011">
    <property type="entry name" value="PROTEIN_KINASE_DOM"/>
    <property type="match status" value="1"/>
</dbReference>
<protein>
    <recommendedName>
        <fullName evidence="2">non-specific serine/threonine protein kinase</fullName>
        <ecNumber evidence="2">2.7.11.1</ecNumber>
    </recommendedName>
    <alternativeName>
        <fullName evidence="5">Doublecortin-like and CAM kinase-like protein</fullName>
    </alternativeName>
</protein>
<feature type="compositionally biased region" description="Basic residues" evidence="9">
    <location>
        <begin position="764"/>
        <end position="777"/>
    </location>
</feature>
<feature type="compositionally biased region" description="Low complexity" evidence="9">
    <location>
        <begin position="798"/>
        <end position="813"/>
    </location>
</feature>
<keyword evidence="12" id="KW-0418">Kinase</keyword>
<comment type="similarity">
    <text evidence="1">Belongs to the protein kinase superfamily. CAMK Ser/Thr protein kinase family. CaMK subfamily.</text>
</comment>
<evidence type="ECO:0000259" key="11">
    <source>
        <dbReference type="PROSITE" id="PS50309"/>
    </source>
</evidence>
<evidence type="ECO:0000256" key="1">
    <source>
        <dbReference type="ARBA" id="ARBA00005354"/>
    </source>
</evidence>
<dbReference type="Pfam" id="PF03607">
    <property type="entry name" value="DCX"/>
    <property type="match status" value="2"/>
</dbReference>
<feature type="compositionally biased region" description="Low complexity" evidence="9">
    <location>
        <begin position="883"/>
        <end position="908"/>
    </location>
</feature>
<dbReference type="EC" id="2.7.11.1" evidence="2"/>
<dbReference type="InterPro" id="IPR017441">
    <property type="entry name" value="Protein_kinase_ATP_BS"/>
</dbReference>
<comment type="caution">
    <text evidence="12">The sequence shown here is derived from an EMBL/GenBank/DDBJ whole genome shotgun (WGS) entry which is preliminary data.</text>
</comment>
<feature type="compositionally biased region" description="Low complexity" evidence="9">
    <location>
        <begin position="991"/>
        <end position="1006"/>
    </location>
</feature>
<feature type="compositionally biased region" description="Low complexity" evidence="9">
    <location>
        <begin position="706"/>
        <end position="724"/>
    </location>
</feature>
<name>A0A9D4P8B6_DERFA</name>
<feature type="binding site" evidence="8">
    <location>
        <position position="1106"/>
    </location>
    <ligand>
        <name>ATP</name>
        <dbReference type="ChEBI" id="CHEBI:30616"/>
    </ligand>
</feature>
<feature type="region of interest" description="Disordered" evidence="9">
    <location>
        <begin position="637"/>
        <end position="659"/>
    </location>
</feature>
<feature type="region of interest" description="Disordered" evidence="9">
    <location>
        <begin position="233"/>
        <end position="293"/>
    </location>
</feature>
<feature type="compositionally biased region" description="Low complexity" evidence="9">
    <location>
        <begin position="486"/>
        <end position="502"/>
    </location>
</feature>
<dbReference type="PROSITE" id="PS50309">
    <property type="entry name" value="DC"/>
    <property type="match status" value="2"/>
</dbReference>
<dbReference type="EMBL" id="SDOV01000001">
    <property type="protein sequence ID" value="KAH7644900.1"/>
    <property type="molecule type" value="Genomic_DNA"/>
</dbReference>
<dbReference type="Proteomes" id="UP000828236">
    <property type="component" value="Unassembled WGS sequence"/>
</dbReference>
<dbReference type="PANTHER" id="PTHR24347">
    <property type="entry name" value="SERINE/THREONINE-PROTEIN KINASE"/>
    <property type="match status" value="1"/>
</dbReference>
<evidence type="ECO:0000256" key="6">
    <source>
        <dbReference type="ARBA" id="ARBA00047899"/>
    </source>
</evidence>
<accession>A0A9D4P8B6</accession>
<feature type="region of interest" description="Disordered" evidence="9">
    <location>
        <begin position="848"/>
        <end position="908"/>
    </location>
</feature>
<evidence type="ECO:0000256" key="3">
    <source>
        <dbReference type="ARBA" id="ARBA00022741"/>
    </source>
</evidence>
<feature type="compositionally biased region" description="Polar residues" evidence="9">
    <location>
        <begin position="782"/>
        <end position="797"/>
    </location>
</feature>
<dbReference type="InterPro" id="IPR011009">
    <property type="entry name" value="Kinase-like_dom_sf"/>
</dbReference>
<sequence>MSPQILNVKRPLLATTTNVSTTTTTKTTRRSLQSQPQSLHNHNQNQFNSIEMTDHQNEGSSTPPPPPPSSSSPNTSSTSSTIMVTSLPALSMQKSTTTTSTTKTMVKKRSKSAFRCRFFVNGDRHFIGIYYVINIDRLRTLDSLCRELSRILVNVKTLPSGVRIIFNCNDGMKINSIQQFRHNENYCCSSNEHFIRLDYITIADGNNSFSINDRQSTSPEPKNLLIINNSMTTTAAKQQQQQQQQQQQKQQQQSRTPLAKRRVDSGGNISGNNNNNNNNTTMMTTSSTASSTQTLSTSTTTMTTTTMSSNSLQYCAFRPKLVALLRGSCRAVPSMRPSRRVFRFLFNHRIAQNYEQLLNEISKSVKLNVGAVHRIYGLSSSKKITCLNDLYDDEYVYLVYGRAEKCNINDFLLDEYEQREICSIVGVSYLTSYYENINNHSLNLNNINIHNNNNGKSKLPPLPPLSLSAKMAAMTKNRKVVRYCDDINNNNDNNNNNVSINNNRRRFQSKKFNTTTRSNRNRNNNARNNIGHTKQSKNSDCCNNNNNNDDDDDDDDNDIKAYSLPRNFCIHNDDDDRNNNNNNNNNKCKNNMKNFNHHHPNSCHSLSLDNNDLIDSDGDDDDDNNKENNIELLNMNERTPTNGHHHHNQHKFDDQDEESENYNCNSITMLTSIDDDYDNDYAVIIADNNYNDDDEYQQKRKLPLENENIGSISSSSYDQNSNRSNGRDQNMIISNTNGTKIDDQSGRSYSSSNSSLVFVDNNQKHHGSNQHHHHHHQINQQSMKPNTNQSISNCDYRSSSMTTSTSTTSTNTSQNQGIFIQSNGSSTPGGASSISCSEDFSFTSIDVNNSNTLNNDEQQNFYSDNDDDDESVSIDDGQSIVKSNNNNLSKSQQQNSNDSDSDLSSTSSFSSLSRVIPAVQQCQRSVNISKNDDKISKPKAANPKLKSPVTSLSTTNTKTNSINLTKAANIKQRAANRMAVLPRNQMVTAAKNTKVGSKSSNVNVSTQASQNHNRSPSHRIGSGSRNSTGSQPNTPVKKKIPAGYQSQQPQQQRRAPVLTTIPAATKFQPKKEVDEIYFVDKSIGDGKFGVVYTCIHRETRQSFALKVVNKYTMQQVFSLPKTSSSSSSGHNNYTDKSNDPANAEVAILSRVNHPNIVRLYDHFNYVDQCYLVLELLQGGDLFDAITVASRYTEAESALMISDLLNALYYLHQMNIVHRDIKLENLLVSYVPIPLNDNNSPNNDETINNRNQQRQYRRMIKLADFGLAVEVEPGEKLYTVCGTPTYVAPEILLEIGYSFPVDIWAAGVILYILLSGQPPFANEENDQVQLFDQIISGNFDLIGPQWRHISASAKCMIHSMLVVTQTKRITAQQILNHRWLLQHTSNSNNQSIKSKSSADQLANDYLNLS</sequence>
<feature type="domain" description="Protein kinase" evidence="10">
    <location>
        <begin position="1077"/>
        <end position="1379"/>
    </location>
</feature>
<feature type="region of interest" description="Disordered" evidence="9">
    <location>
        <begin position="485"/>
        <end position="593"/>
    </location>
</feature>
<keyword evidence="4 8" id="KW-0067">ATP-binding</keyword>
<feature type="compositionally biased region" description="Low complexity" evidence="9">
    <location>
        <begin position="579"/>
        <end position="593"/>
    </location>
</feature>
<dbReference type="InterPro" id="IPR008271">
    <property type="entry name" value="Ser/Thr_kinase_AS"/>
</dbReference>
<evidence type="ECO:0000256" key="8">
    <source>
        <dbReference type="PROSITE-ProRule" id="PRU10141"/>
    </source>
</evidence>
<dbReference type="InterPro" id="IPR003533">
    <property type="entry name" value="Doublecortin_dom"/>
</dbReference>
<feature type="region of interest" description="Disordered" evidence="9">
    <location>
        <begin position="1"/>
        <end position="42"/>
    </location>
</feature>
<keyword evidence="12" id="KW-0808">Transferase</keyword>
<organism evidence="12">
    <name type="scientific">Dermatophagoides farinae</name>
    <name type="common">American house dust mite</name>
    <dbReference type="NCBI Taxonomy" id="6954"/>
    <lineage>
        <taxon>Eukaryota</taxon>
        <taxon>Metazoa</taxon>
        <taxon>Ecdysozoa</taxon>
        <taxon>Arthropoda</taxon>
        <taxon>Chelicerata</taxon>
        <taxon>Arachnida</taxon>
        <taxon>Acari</taxon>
        <taxon>Acariformes</taxon>
        <taxon>Sarcoptiformes</taxon>
        <taxon>Astigmata</taxon>
        <taxon>Psoroptidia</taxon>
        <taxon>Analgoidea</taxon>
        <taxon>Pyroglyphidae</taxon>
        <taxon>Dermatophagoidinae</taxon>
        <taxon>Dermatophagoides</taxon>
    </lineage>
</organism>
<evidence type="ECO:0000256" key="4">
    <source>
        <dbReference type="ARBA" id="ARBA00022840"/>
    </source>
</evidence>
<feature type="region of interest" description="Disordered" evidence="9">
    <location>
        <begin position="926"/>
        <end position="958"/>
    </location>
</feature>
<proteinExistence type="inferred from homology"/>
<feature type="compositionally biased region" description="Low complexity" evidence="9">
    <location>
        <begin position="513"/>
        <end position="529"/>
    </location>
</feature>
<evidence type="ECO:0000256" key="2">
    <source>
        <dbReference type="ARBA" id="ARBA00012513"/>
    </source>
</evidence>
<feature type="compositionally biased region" description="Polar residues" evidence="9">
    <location>
        <begin position="848"/>
        <end position="862"/>
    </location>
</feature>
<dbReference type="Gene3D" id="1.10.510.10">
    <property type="entry name" value="Transferase(Phosphotransferase) domain 1"/>
    <property type="match status" value="1"/>
</dbReference>
<gene>
    <name evidence="12" type="ORF">HUG17_0438</name>
</gene>
<dbReference type="GO" id="GO:0005524">
    <property type="term" value="F:ATP binding"/>
    <property type="evidence" value="ECO:0007669"/>
    <property type="project" value="UniProtKB-UniRule"/>
</dbReference>
<reference evidence="12" key="2">
    <citation type="journal article" date="2021" name="World Allergy Organ. J.">
        <title>Chromosome-level assembly of Dermatophagoides farinae genome and transcriptome reveals two novel allergens Der f 37 and Der f 39.</title>
        <authorList>
            <person name="Chen J."/>
            <person name="Cai Z."/>
            <person name="Fan D."/>
            <person name="Hu J."/>
            <person name="Hou Y."/>
            <person name="He Y."/>
            <person name="Zhang Z."/>
            <person name="Zhao Z."/>
            <person name="Gao P."/>
            <person name="Hu W."/>
            <person name="Sun J."/>
            <person name="Li J."/>
            <person name="Ji K."/>
        </authorList>
    </citation>
    <scope>NUCLEOTIDE SEQUENCE</scope>
    <source>
        <strain evidence="12">JKM2019</strain>
    </source>
</reference>
<feature type="compositionally biased region" description="Low complexity" evidence="9">
    <location>
        <begin position="272"/>
        <end position="293"/>
    </location>
</feature>
<evidence type="ECO:0000256" key="9">
    <source>
        <dbReference type="SAM" id="MobiDB-lite"/>
    </source>
</evidence>
<feature type="compositionally biased region" description="Polar residues" evidence="9">
    <location>
        <begin position="814"/>
        <end position="833"/>
    </location>
</feature>